<dbReference type="GO" id="GO:0000287">
    <property type="term" value="F:magnesium ion binding"/>
    <property type="evidence" value="ECO:0007669"/>
    <property type="project" value="UniProtKB-UniRule"/>
</dbReference>
<dbReference type="InterPro" id="IPR010196">
    <property type="entry name" value="OSB_synthase_MenC1"/>
</dbReference>
<dbReference type="SUPFAM" id="SSF54826">
    <property type="entry name" value="Enolase N-terminal domain-like"/>
    <property type="match status" value="1"/>
</dbReference>
<gene>
    <name evidence="4 7" type="primary">menC</name>
    <name evidence="7" type="ORF">FIV42_27735</name>
</gene>
<dbReference type="InterPro" id="IPR036849">
    <property type="entry name" value="Enolase-like_C_sf"/>
</dbReference>
<dbReference type="RefSeq" id="WP_141200843.1">
    <property type="nucleotide sequence ID" value="NZ_CP041186.1"/>
</dbReference>
<reference evidence="7 8" key="1">
    <citation type="submission" date="2019-06" db="EMBL/GenBank/DDBJ databases">
        <title>Persicimonas caeni gen. nov., sp. nov., a predatory bacterium isolated from solar saltern.</title>
        <authorList>
            <person name="Wang S."/>
        </authorList>
    </citation>
    <scope>NUCLEOTIDE SEQUENCE [LARGE SCALE GENOMIC DNA]</scope>
    <source>
        <strain evidence="7 8">YN101</strain>
    </source>
</reference>
<evidence type="ECO:0000259" key="6">
    <source>
        <dbReference type="SMART" id="SM00922"/>
    </source>
</evidence>
<sequence length="367" mass="39082">MNTPFHLQKLEYREVDLELTKPLVTSSARYETRSLLLVRAQIRAGEHLVEGFGEVSPLPGWSDETLANCIETLDAAPTDVEFDAVRALDEVLPTVAELPSLRFGVELALLDALARLRETPICRLLASERGRMPLASVSVQATIGAKGPDETVAAARAAADEGFNCVKLKVGALPIATDIARIARVREACPTLMIRLDANGAWTPQQAREVLEGLWKLNIDIVEQPVAPEHFDTFVDEADALTAACIAPDESCVPAAHAHELIDAGKIGAVVLKPQALGGLLPTSTLIDDALRKGVRVVLSTLLESAVGRSAVAHLAAAYPDVLGPHGLATGGWFASDLAEAPDSILDGSLRLRHGSGLGFEPDWRSA</sequence>
<dbReference type="SFLD" id="SFLDF00009">
    <property type="entry name" value="o-succinylbenzoate_synthase"/>
    <property type="match status" value="1"/>
</dbReference>
<dbReference type="PROSITE" id="PS00909">
    <property type="entry name" value="MR_MLE_2"/>
    <property type="match status" value="1"/>
</dbReference>
<dbReference type="InterPro" id="IPR041338">
    <property type="entry name" value="OSBS_N"/>
</dbReference>
<dbReference type="InterPro" id="IPR029065">
    <property type="entry name" value="Enolase_C-like"/>
</dbReference>
<proteinExistence type="inferred from homology"/>
<evidence type="ECO:0000256" key="1">
    <source>
        <dbReference type="ARBA" id="ARBA00022723"/>
    </source>
</evidence>
<dbReference type="SFLD" id="SFLDG00180">
    <property type="entry name" value="muconate_cycloisomerase"/>
    <property type="match status" value="1"/>
</dbReference>
<comment type="catalytic activity">
    <reaction evidence="4">
        <text>(1R,6R)-6-hydroxy-2-succinyl-cyclohexa-2,4-diene-1-carboxylate = 2-succinylbenzoate + H2O</text>
        <dbReference type="Rhea" id="RHEA:10196"/>
        <dbReference type="ChEBI" id="CHEBI:15377"/>
        <dbReference type="ChEBI" id="CHEBI:18325"/>
        <dbReference type="ChEBI" id="CHEBI:58689"/>
        <dbReference type="EC" id="4.2.1.113"/>
    </reaction>
</comment>
<dbReference type="Gene3D" id="3.20.20.120">
    <property type="entry name" value="Enolase-like C-terminal domain"/>
    <property type="match status" value="1"/>
</dbReference>
<dbReference type="Gene3D" id="3.30.390.10">
    <property type="entry name" value="Enolase-like, N-terminal domain"/>
    <property type="match status" value="1"/>
</dbReference>
<feature type="binding site" evidence="4">
    <location>
        <position position="197"/>
    </location>
    <ligand>
        <name>Mg(2+)</name>
        <dbReference type="ChEBI" id="CHEBI:18420"/>
    </ligand>
</feature>
<comment type="function">
    <text evidence="4">Converts 2-succinyl-6-hydroxy-2,4-cyclohexadiene-1-carboxylate (SHCHC) to 2-succinylbenzoate (OSB).</text>
</comment>
<feature type="domain" description="Mandelate racemase/muconate lactonizing enzyme C-terminal" evidence="6">
    <location>
        <begin position="148"/>
        <end position="244"/>
    </location>
</feature>
<dbReference type="AlphaFoldDB" id="A0A4Y6Q1R2"/>
<dbReference type="UniPathway" id="UPA01057">
    <property type="reaction ID" value="UER00165"/>
</dbReference>
<feature type="active site" description="Proton donor" evidence="4">
    <location>
        <position position="169"/>
    </location>
</feature>
<evidence type="ECO:0000256" key="3">
    <source>
        <dbReference type="ARBA" id="ARBA00023239"/>
    </source>
</evidence>
<dbReference type="Proteomes" id="UP000315995">
    <property type="component" value="Chromosome"/>
</dbReference>
<evidence type="ECO:0000256" key="2">
    <source>
        <dbReference type="ARBA" id="ARBA00022842"/>
    </source>
</evidence>
<dbReference type="Pfam" id="PF21508">
    <property type="entry name" value="MenC_N"/>
    <property type="match status" value="1"/>
</dbReference>
<dbReference type="OrthoDB" id="9802699at2"/>
<dbReference type="SUPFAM" id="SSF51604">
    <property type="entry name" value="Enolase C-terminal domain-like"/>
    <property type="match status" value="1"/>
</dbReference>
<evidence type="ECO:0000313" key="8">
    <source>
        <dbReference type="Proteomes" id="UP000315995"/>
    </source>
</evidence>
<feature type="active site" description="Proton acceptor" evidence="4">
    <location>
        <position position="273"/>
    </location>
</feature>
<dbReference type="NCBIfam" id="TIGR01927">
    <property type="entry name" value="menC_gam_Gplu"/>
    <property type="match status" value="1"/>
</dbReference>
<comment type="cofactor">
    <cofactor evidence="4">
        <name>a divalent metal cation</name>
        <dbReference type="ChEBI" id="CHEBI:60240"/>
    </cofactor>
</comment>
<comment type="pathway">
    <text evidence="4">Quinol/quinone metabolism; menaquinone biosynthesis.</text>
</comment>
<evidence type="ECO:0000256" key="5">
    <source>
        <dbReference type="NCBIfam" id="TIGR01927"/>
    </source>
</evidence>
<dbReference type="EMBL" id="CP041186">
    <property type="protein sequence ID" value="QDG54399.1"/>
    <property type="molecule type" value="Genomic_DNA"/>
</dbReference>
<dbReference type="GO" id="GO:0043748">
    <property type="term" value="F:O-succinylbenzoate synthase activity"/>
    <property type="evidence" value="ECO:0007669"/>
    <property type="project" value="UniProtKB-EC"/>
</dbReference>
<dbReference type="PANTHER" id="PTHR48073:SF2">
    <property type="entry name" value="O-SUCCINYLBENZOATE SYNTHASE"/>
    <property type="match status" value="1"/>
</dbReference>
<comment type="similarity">
    <text evidence="4">Belongs to the mandelate racemase/muconate lactonizing enzyme family. MenC type 1 subfamily.</text>
</comment>
<dbReference type="EC" id="4.2.1.113" evidence="4 5"/>
<dbReference type="Pfam" id="PF13378">
    <property type="entry name" value="MR_MLE_C"/>
    <property type="match status" value="1"/>
</dbReference>
<dbReference type="HAMAP" id="MF_00470">
    <property type="entry name" value="MenC_1"/>
    <property type="match status" value="1"/>
</dbReference>
<comment type="pathway">
    <text evidence="4">Quinol/quinone metabolism; 1,4-dihydroxy-2-naphthoate biosynthesis; 1,4-dihydroxy-2-naphthoate from chorismate: step 4/7.</text>
</comment>
<dbReference type="SFLD" id="SFLDS00001">
    <property type="entry name" value="Enolase"/>
    <property type="match status" value="1"/>
</dbReference>
<keyword evidence="8" id="KW-1185">Reference proteome</keyword>
<evidence type="ECO:0000313" key="7">
    <source>
        <dbReference type="EMBL" id="QDG54399.1"/>
    </source>
</evidence>
<name>A0A4Y6Q1R2_PERCE</name>
<accession>A0A4Y6Q1R2</accession>
<evidence type="ECO:0000256" key="4">
    <source>
        <dbReference type="HAMAP-Rule" id="MF_00470"/>
    </source>
</evidence>
<dbReference type="SMART" id="SM00922">
    <property type="entry name" value="MR_MLE"/>
    <property type="match status" value="1"/>
</dbReference>
<protein>
    <recommendedName>
        <fullName evidence="4 5">o-succinylbenzoate synthase</fullName>
        <shortName evidence="4">OSB synthase</shortName>
        <shortName evidence="4">OSBS</shortName>
        <ecNumber evidence="4 5">4.2.1.113</ecNumber>
    </recommendedName>
    <alternativeName>
        <fullName evidence="4">4-(2'-carboxyphenyl)-4-oxybutyric acid synthase</fullName>
    </alternativeName>
    <alternativeName>
        <fullName evidence="4">o-succinylbenzoic acid synthase</fullName>
    </alternativeName>
</protein>
<dbReference type="InterPro" id="IPR029017">
    <property type="entry name" value="Enolase-like_N"/>
</dbReference>
<dbReference type="PANTHER" id="PTHR48073">
    <property type="entry name" value="O-SUCCINYLBENZOATE SYNTHASE-RELATED"/>
    <property type="match status" value="1"/>
</dbReference>
<dbReference type="InterPro" id="IPR018110">
    <property type="entry name" value="Mandel_Rmase/mucon_lact_enz_CS"/>
</dbReference>
<keyword evidence="3 4" id="KW-0456">Lyase</keyword>
<keyword evidence="2 4" id="KW-0460">Magnesium</keyword>
<dbReference type="UniPathway" id="UPA00079"/>
<dbReference type="GO" id="GO:0009234">
    <property type="term" value="P:menaquinone biosynthetic process"/>
    <property type="evidence" value="ECO:0007669"/>
    <property type="project" value="UniProtKB-UniRule"/>
</dbReference>
<feature type="binding site" evidence="4">
    <location>
        <position position="249"/>
    </location>
    <ligand>
        <name>Mg(2+)</name>
        <dbReference type="ChEBI" id="CHEBI:18420"/>
    </ligand>
</feature>
<keyword evidence="4" id="KW-0474">Menaquinone biosynthesis</keyword>
<organism evidence="7 8">
    <name type="scientific">Persicimonas caeni</name>
    <dbReference type="NCBI Taxonomy" id="2292766"/>
    <lineage>
        <taxon>Bacteria</taxon>
        <taxon>Deltaproteobacteria</taxon>
        <taxon>Bradymonadales</taxon>
        <taxon>Bradymonadaceae</taxon>
        <taxon>Persicimonas</taxon>
    </lineage>
</organism>
<accession>A0A5B8YCR0</accession>
<keyword evidence="1 4" id="KW-0479">Metal-binding</keyword>
<dbReference type="GO" id="GO:0009063">
    <property type="term" value="P:amino acid catabolic process"/>
    <property type="evidence" value="ECO:0007669"/>
    <property type="project" value="InterPro"/>
</dbReference>
<feature type="binding site" evidence="4">
    <location>
        <position position="223"/>
    </location>
    <ligand>
        <name>Mg(2+)</name>
        <dbReference type="ChEBI" id="CHEBI:18420"/>
    </ligand>
</feature>
<dbReference type="InterPro" id="IPR013342">
    <property type="entry name" value="Mandelate_racemase_C"/>
</dbReference>